<dbReference type="AlphaFoldDB" id="A0A0D2Q472"/>
<dbReference type="OMA" id="RMHESET"/>
<dbReference type="Proteomes" id="UP000032304">
    <property type="component" value="Chromosome 1"/>
</dbReference>
<dbReference type="Gramene" id="KJB11281">
    <property type="protein sequence ID" value="KJB11281"/>
    <property type="gene ID" value="B456_001G251200"/>
</dbReference>
<reference evidence="1 2" key="1">
    <citation type="journal article" date="2012" name="Nature">
        <title>Repeated polyploidization of Gossypium genomes and the evolution of spinnable cotton fibres.</title>
        <authorList>
            <person name="Paterson A.H."/>
            <person name="Wendel J.F."/>
            <person name="Gundlach H."/>
            <person name="Guo H."/>
            <person name="Jenkins J."/>
            <person name="Jin D."/>
            <person name="Llewellyn D."/>
            <person name="Showmaker K.C."/>
            <person name="Shu S."/>
            <person name="Udall J."/>
            <person name="Yoo M.J."/>
            <person name="Byers R."/>
            <person name="Chen W."/>
            <person name="Doron-Faigenboim A."/>
            <person name="Duke M.V."/>
            <person name="Gong L."/>
            <person name="Grimwood J."/>
            <person name="Grover C."/>
            <person name="Grupp K."/>
            <person name="Hu G."/>
            <person name="Lee T.H."/>
            <person name="Li J."/>
            <person name="Lin L."/>
            <person name="Liu T."/>
            <person name="Marler B.S."/>
            <person name="Page J.T."/>
            <person name="Roberts A.W."/>
            <person name="Romanel E."/>
            <person name="Sanders W.S."/>
            <person name="Szadkowski E."/>
            <person name="Tan X."/>
            <person name="Tang H."/>
            <person name="Xu C."/>
            <person name="Wang J."/>
            <person name="Wang Z."/>
            <person name="Zhang D."/>
            <person name="Zhang L."/>
            <person name="Ashrafi H."/>
            <person name="Bedon F."/>
            <person name="Bowers J.E."/>
            <person name="Brubaker C.L."/>
            <person name="Chee P.W."/>
            <person name="Das S."/>
            <person name="Gingle A.R."/>
            <person name="Haigler C.H."/>
            <person name="Harker D."/>
            <person name="Hoffmann L.V."/>
            <person name="Hovav R."/>
            <person name="Jones D.C."/>
            <person name="Lemke C."/>
            <person name="Mansoor S."/>
            <person name="ur Rahman M."/>
            <person name="Rainville L.N."/>
            <person name="Rambani A."/>
            <person name="Reddy U.K."/>
            <person name="Rong J.K."/>
            <person name="Saranga Y."/>
            <person name="Scheffler B.E."/>
            <person name="Scheffler J.A."/>
            <person name="Stelly D.M."/>
            <person name="Triplett B.A."/>
            <person name="Van Deynze A."/>
            <person name="Vaslin M.F."/>
            <person name="Waghmare V.N."/>
            <person name="Walford S.A."/>
            <person name="Wright R.J."/>
            <person name="Zaki E.A."/>
            <person name="Zhang T."/>
            <person name="Dennis E.S."/>
            <person name="Mayer K.F."/>
            <person name="Peterson D.G."/>
            <person name="Rokhsar D.S."/>
            <person name="Wang X."/>
            <person name="Schmutz J."/>
        </authorList>
    </citation>
    <scope>NUCLEOTIDE SEQUENCE [LARGE SCALE GENOMIC DNA]</scope>
</reference>
<protein>
    <submittedName>
        <fullName evidence="1">Uncharacterized protein</fullName>
    </submittedName>
</protein>
<dbReference type="EMBL" id="CM001740">
    <property type="protein sequence ID" value="KJB11281.1"/>
    <property type="molecule type" value="Genomic_DNA"/>
</dbReference>
<evidence type="ECO:0000313" key="2">
    <source>
        <dbReference type="Proteomes" id="UP000032304"/>
    </source>
</evidence>
<gene>
    <name evidence="1" type="ORF">B456_001G251200</name>
</gene>
<sequence length="99" mass="11435">MVVHTELQKLTTKFETLRMHESETLGEFYAKLCTLSNHTFALGNEYSCLKVVRKVLKYLLECFSIKATAIEEANDIDTIKNYELIGSLQKLEMNLDESR</sequence>
<organism evidence="1 2">
    <name type="scientific">Gossypium raimondii</name>
    <name type="common">Peruvian cotton</name>
    <name type="synonym">Gossypium klotzschianum subsp. raimondii</name>
    <dbReference type="NCBI Taxonomy" id="29730"/>
    <lineage>
        <taxon>Eukaryota</taxon>
        <taxon>Viridiplantae</taxon>
        <taxon>Streptophyta</taxon>
        <taxon>Embryophyta</taxon>
        <taxon>Tracheophyta</taxon>
        <taxon>Spermatophyta</taxon>
        <taxon>Magnoliopsida</taxon>
        <taxon>eudicotyledons</taxon>
        <taxon>Gunneridae</taxon>
        <taxon>Pentapetalae</taxon>
        <taxon>rosids</taxon>
        <taxon>malvids</taxon>
        <taxon>Malvales</taxon>
        <taxon>Malvaceae</taxon>
        <taxon>Malvoideae</taxon>
        <taxon>Gossypium</taxon>
    </lineage>
</organism>
<name>A0A0D2Q472_GOSRA</name>
<proteinExistence type="predicted"/>
<accession>A0A0D2Q472</accession>
<evidence type="ECO:0000313" key="1">
    <source>
        <dbReference type="EMBL" id="KJB11281.1"/>
    </source>
</evidence>
<keyword evidence="2" id="KW-1185">Reference proteome</keyword>